<keyword evidence="2" id="KW-1185">Reference proteome</keyword>
<name>A0ACA9NBZ0_9GLOM</name>
<dbReference type="EMBL" id="CAJVPT010020412">
    <property type="protein sequence ID" value="CAG8647944.1"/>
    <property type="molecule type" value="Genomic_DNA"/>
</dbReference>
<accession>A0ACA9NBZ0</accession>
<reference evidence="1" key="1">
    <citation type="submission" date="2021-06" db="EMBL/GenBank/DDBJ databases">
        <authorList>
            <person name="Kallberg Y."/>
            <person name="Tangrot J."/>
            <person name="Rosling A."/>
        </authorList>
    </citation>
    <scope>NUCLEOTIDE SEQUENCE</scope>
    <source>
        <strain evidence="1">CL356</strain>
    </source>
</reference>
<evidence type="ECO:0000313" key="2">
    <source>
        <dbReference type="Proteomes" id="UP000789525"/>
    </source>
</evidence>
<gene>
    <name evidence="1" type="ORF">ACOLOM_LOCUS8154</name>
</gene>
<sequence length="183" mass="20551">MPVILEPDGIAKWLDPDVRWNSELAALLKPYEKEVPQEVGKVGNDSPSFIVPIDSSNSIFKLDGLKKEDKGSTSTILKFSPENIKKEEDKNVLFESSGFHVKEEQDDKKLIKLESDSTIPRKRSRYDSDDEDKVEESSSCKLEDGVKKEESSSDEIGPGPRKMLRKEKGSSSPPKKSSKPKNR</sequence>
<proteinExistence type="predicted"/>
<dbReference type="Proteomes" id="UP000789525">
    <property type="component" value="Unassembled WGS sequence"/>
</dbReference>
<organism evidence="1 2">
    <name type="scientific">Acaulospora colombiana</name>
    <dbReference type="NCBI Taxonomy" id="27376"/>
    <lineage>
        <taxon>Eukaryota</taxon>
        <taxon>Fungi</taxon>
        <taxon>Fungi incertae sedis</taxon>
        <taxon>Mucoromycota</taxon>
        <taxon>Glomeromycotina</taxon>
        <taxon>Glomeromycetes</taxon>
        <taxon>Diversisporales</taxon>
        <taxon>Acaulosporaceae</taxon>
        <taxon>Acaulospora</taxon>
    </lineage>
</organism>
<protein>
    <submittedName>
        <fullName evidence="1">3359_t:CDS:1</fullName>
    </submittedName>
</protein>
<evidence type="ECO:0000313" key="1">
    <source>
        <dbReference type="EMBL" id="CAG8647944.1"/>
    </source>
</evidence>
<comment type="caution">
    <text evidence="1">The sequence shown here is derived from an EMBL/GenBank/DDBJ whole genome shotgun (WGS) entry which is preliminary data.</text>
</comment>